<evidence type="ECO:0000313" key="1">
    <source>
        <dbReference type="EMBL" id="RDW70652.1"/>
    </source>
</evidence>
<name>A0A3D8R9C3_9EURO</name>
<proteinExistence type="predicted"/>
<dbReference type="AlphaFoldDB" id="A0A3D8R9C3"/>
<accession>A0A3D8R9C3</accession>
<organism evidence="1 2">
    <name type="scientific">Aspergillus mulundensis</name>
    <dbReference type="NCBI Taxonomy" id="1810919"/>
    <lineage>
        <taxon>Eukaryota</taxon>
        <taxon>Fungi</taxon>
        <taxon>Dikarya</taxon>
        <taxon>Ascomycota</taxon>
        <taxon>Pezizomycotina</taxon>
        <taxon>Eurotiomycetes</taxon>
        <taxon>Eurotiomycetidae</taxon>
        <taxon>Eurotiales</taxon>
        <taxon>Aspergillaceae</taxon>
        <taxon>Aspergillus</taxon>
        <taxon>Aspergillus subgen. Nidulantes</taxon>
    </lineage>
</organism>
<gene>
    <name evidence="1" type="ORF">DSM5745_08163</name>
</gene>
<dbReference type="STRING" id="1810919.A0A3D8R9C3"/>
<dbReference type="Proteomes" id="UP000256690">
    <property type="component" value="Unassembled WGS sequence"/>
</dbReference>
<dbReference type="OrthoDB" id="4273119at2759"/>
<dbReference type="GeneID" id="38118533"/>
<keyword evidence="2" id="KW-1185">Reference proteome</keyword>
<protein>
    <submittedName>
        <fullName evidence="1">Uncharacterized protein</fullName>
    </submittedName>
</protein>
<dbReference type="EMBL" id="PVWQ01000010">
    <property type="protein sequence ID" value="RDW70652.1"/>
    <property type="molecule type" value="Genomic_DNA"/>
</dbReference>
<comment type="caution">
    <text evidence="1">The sequence shown here is derived from an EMBL/GenBank/DDBJ whole genome shotgun (WGS) entry which is preliminary data.</text>
</comment>
<sequence>MDPSVKALCNGQHLRDTLELVIEPRTVWKPAQSLTEPAAQAFAWLMNECLTHGSADGADGIYDAEIVVSTGSLLKSTVPETRAFGQKLKQMLRLKASNIAIEDSDYIPGGRHDNDHAEFRQIAIYPTHDEVRSGEKPFYRQAAEIQQLPIEKRIAGHLDNQFRLLREDMLLDIREELQAVNKKNKKHRKVTMLRKMSLEEVFSGTEKQMTPCGLVVSCLHGLEALITRDREGRKAFLNSNRGYLRHQSFGCLLRVGEVVSFATVDRQMDYLLEGVPIIVLRVVGDGATRKTLSYFELSTTSQPAAQ</sequence>
<dbReference type="RefSeq" id="XP_026601183.1">
    <property type="nucleotide sequence ID" value="XM_026750179.1"/>
</dbReference>
<evidence type="ECO:0000313" key="2">
    <source>
        <dbReference type="Proteomes" id="UP000256690"/>
    </source>
</evidence>
<reference evidence="1 2" key="1">
    <citation type="journal article" date="2018" name="IMA Fungus">
        <title>IMA Genome-F 9: Draft genome sequence of Annulohypoxylon stygium, Aspergillus mulundensis, Berkeleyomyces basicola (syn. Thielaviopsis basicola), Ceratocystis smalleyi, two Cercospora beticola strains, Coleophoma cylindrospora, Fusarium fracticaudum, Phialophora cf. hyalina, and Morchella septimelata.</title>
        <authorList>
            <person name="Wingfield B.D."/>
            <person name="Bills G.F."/>
            <person name="Dong Y."/>
            <person name="Huang W."/>
            <person name="Nel W.J."/>
            <person name="Swalarsk-Parry B.S."/>
            <person name="Vaghefi N."/>
            <person name="Wilken P.M."/>
            <person name="An Z."/>
            <person name="de Beer Z.W."/>
            <person name="De Vos L."/>
            <person name="Chen L."/>
            <person name="Duong T.A."/>
            <person name="Gao Y."/>
            <person name="Hammerbacher A."/>
            <person name="Kikkert J.R."/>
            <person name="Li Y."/>
            <person name="Li H."/>
            <person name="Li K."/>
            <person name="Li Q."/>
            <person name="Liu X."/>
            <person name="Ma X."/>
            <person name="Naidoo K."/>
            <person name="Pethybridge S.J."/>
            <person name="Sun J."/>
            <person name="Steenkamp E.T."/>
            <person name="van der Nest M.A."/>
            <person name="van Wyk S."/>
            <person name="Wingfield M.J."/>
            <person name="Xiong C."/>
            <person name="Yue Q."/>
            <person name="Zhang X."/>
        </authorList>
    </citation>
    <scope>NUCLEOTIDE SEQUENCE [LARGE SCALE GENOMIC DNA]</scope>
    <source>
        <strain evidence="1 2">DSM 5745</strain>
    </source>
</reference>